<comment type="caution">
    <text evidence="6">The sequence shown here is derived from an EMBL/GenBank/DDBJ whole genome shotgun (WGS) entry which is preliminary data.</text>
</comment>
<dbReference type="GO" id="GO:0045892">
    <property type="term" value="P:negative regulation of DNA-templated transcription"/>
    <property type="evidence" value="ECO:0007669"/>
    <property type="project" value="TreeGrafter"/>
</dbReference>
<gene>
    <name evidence="6" type="ORF">FHP29_01410</name>
</gene>
<dbReference type="PANTHER" id="PTHR30136:SF35">
    <property type="entry name" value="HTH-TYPE TRANSCRIPTIONAL REGULATOR RV1719"/>
    <property type="match status" value="1"/>
</dbReference>
<dbReference type="OrthoDB" id="7274111at2"/>
<dbReference type="InterPro" id="IPR050707">
    <property type="entry name" value="HTH_MetabolicPath_Reg"/>
</dbReference>
<dbReference type="PROSITE" id="PS51077">
    <property type="entry name" value="HTH_ICLR"/>
    <property type="match status" value="1"/>
</dbReference>
<dbReference type="Proteomes" id="UP000313231">
    <property type="component" value="Unassembled WGS sequence"/>
</dbReference>
<dbReference type="InterPro" id="IPR029016">
    <property type="entry name" value="GAF-like_dom_sf"/>
</dbReference>
<dbReference type="PROSITE" id="PS51078">
    <property type="entry name" value="ICLR_ED"/>
    <property type="match status" value="1"/>
</dbReference>
<organism evidence="6 7">
    <name type="scientific">Nocardioides albidus</name>
    <dbReference type="NCBI Taxonomy" id="1517589"/>
    <lineage>
        <taxon>Bacteria</taxon>
        <taxon>Bacillati</taxon>
        <taxon>Actinomycetota</taxon>
        <taxon>Actinomycetes</taxon>
        <taxon>Propionibacteriales</taxon>
        <taxon>Nocardioidaceae</taxon>
        <taxon>Nocardioides</taxon>
    </lineage>
</organism>
<evidence type="ECO:0000256" key="1">
    <source>
        <dbReference type="ARBA" id="ARBA00023015"/>
    </source>
</evidence>
<dbReference type="Gene3D" id="3.30.450.40">
    <property type="match status" value="1"/>
</dbReference>
<keyword evidence="7" id="KW-1185">Reference proteome</keyword>
<feature type="domain" description="HTH iclR-type" evidence="4">
    <location>
        <begin position="9"/>
        <end position="70"/>
    </location>
</feature>
<feature type="domain" description="IclR-ED" evidence="5">
    <location>
        <begin position="70"/>
        <end position="255"/>
    </location>
</feature>
<evidence type="ECO:0000313" key="6">
    <source>
        <dbReference type="EMBL" id="TNM49537.1"/>
    </source>
</evidence>
<dbReference type="Gene3D" id="1.10.10.10">
    <property type="entry name" value="Winged helix-like DNA-binding domain superfamily/Winged helix DNA-binding domain"/>
    <property type="match status" value="1"/>
</dbReference>
<evidence type="ECO:0000259" key="5">
    <source>
        <dbReference type="PROSITE" id="PS51078"/>
    </source>
</evidence>
<keyword evidence="3" id="KW-0804">Transcription</keyword>
<protein>
    <submittedName>
        <fullName evidence="6">IclR family transcriptional regulator</fullName>
    </submittedName>
</protein>
<dbReference type="PANTHER" id="PTHR30136">
    <property type="entry name" value="HELIX-TURN-HELIX TRANSCRIPTIONAL REGULATOR, ICLR FAMILY"/>
    <property type="match status" value="1"/>
</dbReference>
<evidence type="ECO:0000256" key="3">
    <source>
        <dbReference type="ARBA" id="ARBA00023163"/>
    </source>
</evidence>
<keyword evidence="2" id="KW-0238">DNA-binding</keyword>
<dbReference type="InterPro" id="IPR036390">
    <property type="entry name" value="WH_DNA-bd_sf"/>
</dbReference>
<dbReference type="InterPro" id="IPR005471">
    <property type="entry name" value="Tscrpt_reg_IclR_N"/>
</dbReference>
<dbReference type="InterPro" id="IPR036388">
    <property type="entry name" value="WH-like_DNA-bd_sf"/>
</dbReference>
<dbReference type="SMART" id="SM00346">
    <property type="entry name" value="HTH_ICLR"/>
    <property type="match status" value="1"/>
</dbReference>
<dbReference type="RefSeq" id="WP_139621091.1">
    <property type="nucleotide sequence ID" value="NZ_VDMP01000012.1"/>
</dbReference>
<reference evidence="6 7" key="1">
    <citation type="journal article" date="2016" name="Int. J. Syst. Evol. Microbiol.">
        <title>Nocardioides albidus sp. nov., an actinobacterium isolated from garden soil.</title>
        <authorList>
            <person name="Singh H."/>
            <person name="Du J."/>
            <person name="Trinh H."/>
            <person name="Won K."/>
            <person name="Yang J.E."/>
            <person name="Yin C."/>
            <person name="Kook M."/>
            <person name="Yi T.H."/>
        </authorList>
    </citation>
    <scope>NUCLEOTIDE SEQUENCE [LARGE SCALE GENOMIC DNA]</scope>
    <source>
        <strain evidence="6 7">CCTCC AB 2015297</strain>
    </source>
</reference>
<dbReference type="SUPFAM" id="SSF55781">
    <property type="entry name" value="GAF domain-like"/>
    <property type="match status" value="1"/>
</dbReference>
<dbReference type="EMBL" id="VDMP01000012">
    <property type="protein sequence ID" value="TNM49537.1"/>
    <property type="molecule type" value="Genomic_DNA"/>
</dbReference>
<dbReference type="Pfam" id="PF09339">
    <property type="entry name" value="HTH_IclR"/>
    <property type="match status" value="1"/>
</dbReference>
<evidence type="ECO:0000259" key="4">
    <source>
        <dbReference type="PROSITE" id="PS51077"/>
    </source>
</evidence>
<dbReference type="GO" id="GO:0003700">
    <property type="term" value="F:DNA-binding transcription factor activity"/>
    <property type="evidence" value="ECO:0007669"/>
    <property type="project" value="TreeGrafter"/>
</dbReference>
<name>A0A5C4WMS3_9ACTN</name>
<dbReference type="AlphaFoldDB" id="A0A5C4WMS3"/>
<accession>A0A5C4WMS3</accession>
<keyword evidence="1" id="KW-0805">Transcription regulation</keyword>
<sequence>MSPQPSTGTQAVDRAALLVATVVRADEPLTFADLQEACGLPKSTTSRMLTALERVELLERNDSGSYVAGPLFWLYAARHDPWEELVRLAGPTMERVGADTGETVNLSVCRGDRVVQVAQVDSTYLLGTRDWTAEDVPAHCSALGKVLLAHGVVDLPEGRLEELTPHTITDREALQRELAQVVRRGWAGTVDELEIGLSGIAVPVRGSGGEVVAALGISGPSPRLTDRRDEIGRKMSDRAQQLSGLLRRHTRKEGVA</sequence>
<proteinExistence type="predicted"/>
<dbReference type="GO" id="GO:0003677">
    <property type="term" value="F:DNA binding"/>
    <property type="evidence" value="ECO:0007669"/>
    <property type="project" value="UniProtKB-KW"/>
</dbReference>
<dbReference type="Pfam" id="PF01614">
    <property type="entry name" value="IclR_C"/>
    <property type="match status" value="1"/>
</dbReference>
<dbReference type="SUPFAM" id="SSF46785">
    <property type="entry name" value="Winged helix' DNA-binding domain"/>
    <property type="match status" value="1"/>
</dbReference>
<dbReference type="InterPro" id="IPR014757">
    <property type="entry name" value="Tscrpt_reg_IclR_C"/>
</dbReference>
<evidence type="ECO:0000313" key="7">
    <source>
        <dbReference type="Proteomes" id="UP000313231"/>
    </source>
</evidence>
<evidence type="ECO:0000256" key="2">
    <source>
        <dbReference type="ARBA" id="ARBA00023125"/>
    </source>
</evidence>